<proteinExistence type="predicted"/>
<dbReference type="PANTHER" id="PTHR45527:SF1">
    <property type="entry name" value="FATTY ACID SYNTHASE"/>
    <property type="match status" value="1"/>
</dbReference>
<dbReference type="GO" id="GO:0005829">
    <property type="term" value="C:cytosol"/>
    <property type="evidence" value="ECO:0007669"/>
    <property type="project" value="TreeGrafter"/>
</dbReference>
<evidence type="ECO:0000313" key="3">
    <source>
        <dbReference type="EMBL" id="PRY02152.1"/>
    </source>
</evidence>
<feature type="region of interest" description="Disordered" evidence="1">
    <location>
        <begin position="1"/>
        <end position="21"/>
    </location>
</feature>
<evidence type="ECO:0000256" key="1">
    <source>
        <dbReference type="SAM" id="MobiDB-lite"/>
    </source>
</evidence>
<protein>
    <submittedName>
        <fullName evidence="3">AMP-binding enzyme</fullName>
    </submittedName>
</protein>
<dbReference type="InterPro" id="IPR042099">
    <property type="entry name" value="ANL_N_sf"/>
</dbReference>
<organism evidence="3 4">
    <name type="scientific">Allonocardiopsis opalescens</name>
    <dbReference type="NCBI Taxonomy" id="1144618"/>
    <lineage>
        <taxon>Bacteria</taxon>
        <taxon>Bacillati</taxon>
        <taxon>Actinomycetota</taxon>
        <taxon>Actinomycetes</taxon>
        <taxon>Streptosporangiales</taxon>
        <taxon>Allonocardiopsis</taxon>
    </lineage>
</organism>
<evidence type="ECO:0000313" key="4">
    <source>
        <dbReference type="Proteomes" id="UP000237846"/>
    </source>
</evidence>
<evidence type="ECO:0000259" key="2">
    <source>
        <dbReference type="Pfam" id="PF00501"/>
    </source>
</evidence>
<reference evidence="3 4" key="1">
    <citation type="submission" date="2018-03" db="EMBL/GenBank/DDBJ databases">
        <title>Genomic Encyclopedia of Archaeal and Bacterial Type Strains, Phase II (KMG-II): from individual species to whole genera.</title>
        <authorList>
            <person name="Goeker M."/>
        </authorList>
    </citation>
    <scope>NUCLEOTIDE SEQUENCE [LARGE SCALE GENOMIC DNA]</scope>
    <source>
        <strain evidence="3 4">DSM 45601</strain>
    </source>
</reference>
<dbReference type="Gene3D" id="3.40.50.12780">
    <property type="entry name" value="N-terminal domain of ligase-like"/>
    <property type="match status" value="1"/>
</dbReference>
<feature type="compositionally biased region" description="Basic and acidic residues" evidence="1">
    <location>
        <begin position="1"/>
        <end position="10"/>
    </location>
</feature>
<dbReference type="SUPFAM" id="SSF56801">
    <property type="entry name" value="Acetyl-CoA synthetase-like"/>
    <property type="match status" value="1"/>
</dbReference>
<dbReference type="AlphaFoldDB" id="A0A2T0QE33"/>
<dbReference type="EMBL" id="PVZC01000001">
    <property type="protein sequence ID" value="PRY02152.1"/>
    <property type="molecule type" value="Genomic_DNA"/>
</dbReference>
<dbReference type="PANTHER" id="PTHR45527">
    <property type="entry name" value="NONRIBOSOMAL PEPTIDE SYNTHETASE"/>
    <property type="match status" value="1"/>
</dbReference>
<comment type="caution">
    <text evidence="3">The sequence shown here is derived from an EMBL/GenBank/DDBJ whole genome shotgun (WGS) entry which is preliminary data.</text>
</comment>
<dbReference type="RefSeq" id="WP_170140859.1">
    <property type="nucleotide sequence ID" value="NZ_PVZC01000001.1"/>
</dbReference>
<name>A0A2T0QE33_9ACTN</name>
<dbReference type="GO" id="GO:0044550">
    <property type="term" value="P:secondary metabolite biosynthetic process"/>
    <property type="evidence" value="ECO:0007669"/>
    <property type="project" value="TreeGrafter"/>
</dbReference>
<dbReference type="Pfam" id="PF00501">
    <property type="entry name" value="AMP-binding"/>
    <property type="match status" value="1"/>
</dbReference>
<dbReference type="GO" id="GO:0043041">
    <property type="term" value="P:amino acid activation for nonribosomal peptide biosynthetic process"/>
    <property type="evidence" value="ECO:0007669"/>
    <property type="project" value="TreeGrafter"/>
</dbReference>
<keyword evidence="4" id="KW-1185">Reference proteome</keyword>
<feature type="domain" description="AMP-dependent synthetase/ligase" evidence="2">
    <location>
        <begin position="29"/>
        <end position="166"/>
    </location>
</feature>
<gene>
    <name evidence="3" type="ORF">CLV72_101753</name>
</gene>
<dbReference type="Proteomes" id="UP000237846">
    <property type="component" value="Unassembled WGS sequence"/>
</dbReference>
<accession>A0A2T0QE33</accession>
<dbReference type="InterPro" id="IPR000873">
    <property type="entry name" value="AMP-dep_synth/lig_dom"/>
</dbReference>
<dbReference type="GO" id="GO:0031177">
    <property type="term" value="F:phosphopantetheine binding"/>
    <property type="evidence" value="ECO:0007669"/>
    <property type="project" value="TreeGrafter"/>
</dbReference>
<sequence>MDDLPVRGDEPPGGTAALPPVTRTLLETARRRGRHPAIIELTPLGPAPGSGAGHAPGPSALGYSELATVITTAARGLARRGARPGDVVAVLAERGMDELIAVHTALAAGCCAQPLDPAAPLRRTAAALTRSDARLLLTGRGAADTALAAAESSRVRQVVAFGEVPATTPFRDLLLGGPAPAAGGAAPVRAVLDHPRAELSHDDLAERLAKLAVSAPVEASDVLLATRTGLAFTLLTTLALSRGATVVSARGHVPAQLAGAVRRFGVTAADHPETAARSRFGAVRLCDPEPPIDEPQAP</sequence>